<protein>
    <submittedName>
        <fullName evidence="3">CHAT domain-containing protein</fullName>
    </submittedName>
</protein>
<name>A0A9P9G4M7_FUSSL</name>
<keyword evidence="4" id="KW-1185">Reference proteome</keyword>
<reference evidence="3" key="1">
    <citation type="journal article" date="2021" name="Nat. Commun.">
        <title>Genetic determinants of endophytism in the Arabidopsis root mycobiome.</title>
        <authorList>
            <person name="Mesny F."/>
            <person name="Miyauchi S."/>
            <person name="Thiergart T."/>
            <person name="Pickel B."/>
            <person name="Atanasova L."/>
            <person name="Karlsson M."/>
            <person name="Huettel B."/>
            <person name="Barry K.W."/>
            <person name="Haridas S."/>
            <person name="Chen C."/>
            <person name="Bauer D."/>
            <person name="Andreopoulos W."/>
            <person name="Pangilinan J."/>
            <person name="LaButti K."/>
            <person name="Riley R."/>
            <person name="Lipzen A."/>
            <person name="Clum A."/>
            <person name="Drula E."/>
            <person name="Henrissat B."/>
            <person name="Kohler A."/>
            <person name="Grigoriev I.V."/>
            <person name="Martin F.M."/>
            <person name="Hacquard S."/>
        </authorList>
    </citation>
    <scope>NUCLEOTIDE SEQUENCE</scope>
    <source>
        <strain evidence="3">FSSC 5 MPI-SDFR-AT-0091</strain>
    </source>
</reference>
<evidence type="ECO:0000313" key="4">
    <source>
        <dbReference type="Proteomes" id="UP000736672"/>
    </source>
</evidence>
<dbReference type="AlphaFoldDB" id="A0A9P9G4M7"/>
<accession>A0A9P9G4M7</accession>
<dbReference type="EMBL" id="JAGTJS010000029">
    <property type="protein sequence ID" value="KAH7232458.1"/>
    <property type="molecule type" value="Genomic_DNA"/>
</dbReference>
<dbReference type="InterPro" id="IPR024983">
    <property type="entry name" value="CHAT_dom"/>
</dbReference>
<evidence type="ECO:0000313" key="3">
    <source>
        <dbReference type="EMBL" id="KAH7232458.1"/>
    </source>
</evidence>
<feature type="region of interest" description="Disordered" evidence="1">
    <location>
        <begin position="918"/>
        <end position="937"/>
    </location>
</feature>
<sequence>MAQTAVGMAQENDPNWAGRVNNLAVMLQGRYERTGNVADLEEAIDVARQAVAATPDDHPDRAACLSNLGTKLESRYGRTGAMADLEEAIDVARQAVAATPDDHPDRAACLSNLGTKLESRYGRTGAMADLEEAISVARQAVAATPDDHPNRAACLSNLGVMLQGRYERTENVADLEEAISVARQAVAATPDDHPNRAACLSNLGVTLQSRYERTGNVADLEEAISVARQAVAATPDDHPDRAGNLNNLGNKLDRRYGRTGAMADLEEAISIARQAVAATPDDHPNRAAWLNNLGTKLESRYERTGAMADLEEAIVVARQAIAATPDDHPNRAAYLSNLGNELDRRYGRTGAMADLEEAIDVARQAVAAMPDDHPNRAGSLNDLGNKIESRHERTGAMVDLEEAISVARQAVAATPDDHPNRAAWLNNLGTKLESRYECTGAMADLEEAIVVARQAVDATPDDHPDRAAYLSNLGTKLGSRYGRTGAMADLDDASTYLQKAWNMTMAVPFRRIKAAAWCIKLLATQRNVDVAIQLGKDALHLLPTVNTKLLGRNDQQYVVSTFAGVAADLCALLLASNKLDDALHSLEQGRAIILSQLIDGRSDVSDLAEKHPDLARRYEELRQEVNAPLRGLEQDAAREQALWRRRQSILDLDTCISKIRTVPGHDRFLLGQTTAEMKECAVGGSIVIVNISMLQSDAIIITPATVQAVGLSKLTASDAKAWLSKDWTGRRAERAAKNRDYLAYLAWLWKSCVKQILDEVRALRGPSGNDLLRVWWIGSGLASSMPFHAAGIHRADSTETAYHRAVSSYAPSIKALAHARKRAKDSETTHGSLLVVSMSTTPAEEGQKAPPSLPGVTLEKESVLGVTKGRLLAQHMEQPSVSQVLEGLRHCSVAHFACHGSSDHMDPSKSGLILQRQRDVQGDEEGKENDGGAGPVQDRLTVGRISEITLRHARLAYLSACSTAQNKAERLSDEVIHVVSGFLVAGFPHVVGCLWPSNDRVCVEVASGFYSSLFGQGESRWQDEQTAAALRETVMKVRVGDMEMPLNWAQYVHYGP</sequence>
<dbReference type="Proteomes" id="UP000736672">
    <property type="component" value="Unassembled WGS sequence"/>
</dbReference>
<dbReference type="Pfam" id="PF13374">
    <property type="entry name" value="TPR_10"/>
    <property type="match status" value="9"/>
</dbReference>
<feature type="domain" description="CHAT" evidence="2">
    <location>
        <begin position="743"/>
        <end position="1055"/>
    </location>
</feature>
<proteinExistence type="predicted"/>
<gene>
    <name evidence="3" type="ORF">B0J15DRAFT_158785</name>
</gene>
<dbReference type="InterPro" id="IPR011990">
    <property type="entry name" value="TPR-like_helical_dom_sf"/>
</dbReference>
<dbReference type="InterPro" id="IPR019734">
    <property type="entry name" value="TPR_rpt"/>
</dbReference>
<dbReference type="SUPFAM" id="SSF48452">
    <property type="entry name" value="TPR-like"/>
    <property type="match status" value="2"/>
</dbReference>
<dbReference type="SMART" id="SM00028">
    <property type="entry name" value="TPR"/>
    <property type="match status" value="8"/>
</dbReference>
<evidence type="ECO:0000259" key="2">
    <source>
        <dbReference type="Pfam" id="PF12770"/>
    </source>
</evidence>
<dbReference type="Gene3D" id="1.25.40.10">
    <property type="entry name" value="Tetratricopeptide repeat domain"/>
    <property type="match status" value="3"/>
</dbReference>
<organism evidence="3 4">
    <name type="scientific">Fusarium solani</name>
    <name type="common">Filamentous fungus</name>
    <dbReference type="NCBI Taxonomy" id="169388"/>
    <lineage>
        <taxon>Eukaryota</taxon>
        <taxon>Fungi</taxon>
        <taxon>Dikarya</taxon>
        <taxon>Ascomycota</taxon>
        <taxon>Pezizomycotina</taxon>
        <taxon>Sordariomycetes</taxon>
        <taxon>Hypocreomycetidae</taxon>
        <taxon>Hypocreales</taxon>
        <taxon>Nectriaceae</taxon>
        <taxon>Fusarium</taxon>
        <taxon>Fusarium solani species complex</taxon>
    </lineage>
</organism>
<evidence type="ECO:0000256" key="1">
    <source>
        <dbReference type="SAM" id="MobiDB-lite"/>
    </source>
</evidence>
<dbReference type="Pfam" id="PF12770">
    <property type="entry name" value="CHAT"/>
    <property type="match status" value="1"/>
</dbReference>
<dbReference type="PANTHER" id="PTHR19959:SF119">
    <property type="entry name" value="FUNGAL LIPASE-LIKE DOMAIN-CONTAINING PROTEIN"/>
    <property type="match status" value="1"/>
</dbReference>
<dbReference type="OrthoDB" id="9991317at2759"/>
<comment type="caution">
    <text evidence="3">The sequence shown here is derived from an EMBL/GenBank/DDBJ whole genome shotgun (WGS) entry which is preliminary data.</text>
</comment>
<dbReference type="PANTHER" id="PTHR19959">
    <property type="entry name" value="KINESIN LIGHT CHAIN"/>
    <property type="match status" value="1"/>
</dbReference>